<gene>
    <name evidence="1" type="primary">RNR2_6</name>
    <name evidence="1" type="ORF">VKT23_020584</name>
</gene>
<reference evidence="1 2" key="1">
    <citation type="submission" date="2024-01" db="EMBL/GenBank/DDBJ databases">
        <title>A draft genome for the cacao thread blight pathogen Marasmiellus scandens.</title>
        <authorList>
            <person name="Baruah I.K."/>
            <person name="Leung J."/>
            <person name="Bukari Y."/>
            <person name="Amoako-Attah I."/>
            <person name="Meinhardt L.W."/>
            <person name="Bailey B.A."/>
            <person name="Cohen S.P."/>
        </authorList>
    </citation>
    <scope>NUCLEOTIDE SEQUENCE [LARGE SCALE GENOMIC DNA]</scope>
    <source>
        <strain evidence="1 2">GH-19</strain>
    </source>
</reference>
<dbReference type="InterPro" id="IPR000358">
    <property type="entry name" value="RNR_small_fam"/>
</dbReference>
<keyword evidence="1" id="KW-0560">Oxidoreductase</keyword>
<accession>A0ABR1IM15</accession>
<comment type="caution">
    <text evidence="1">The sequence shown here is derived from an EMBL/GenBank/DDBJ whole genome shotgun (WGS) entry which is preliminary data.</text>
</comment>
<dbReference type="EC" id="1.17.4.1" evidence="1"/>
<sequence length="52" mass="5945">MDLSKDLHDWNNSMNDNERHCISYVLAFFAASDGIVNENLVERFLTIDLGLS</sequence>
<organism evidence="1 2">
    <name type="scientific">Marasmiellus scandens</name>
    <dbReference type="NCBI Taxonomy" id="2682957"/>
    <lineage>
        <taxon>Eukaryota</taxon>
        <taxon>Fungi</taxon>
        <taxon>Dikarya</taxon>
        <taxon>Basidiomycota</taxon>
        <taxon>Agaricomycotina</taxon>
        <taxon>Agaricomycetes</taxon>
        <taxon>Agaricomycetidae</taxon>
        <taxon>Agaricales</taxon>
        <taxon>Marasmiineae</taxon>
        <taxon>Omphalotaceae</taxon>
        <taxon>Marasmiellus</taxon>
    </lineage>
</organism>
<dbReference type="Proteomes" id="UP001498398">
    <property type="component" value="Unassembled WGS sequence"/>
</dbReference>
<protein>
    <submittedName>
        <fullName evidence="1">Ribonucleotide-diphosphate reductase (RNR), small subunit</fullName>
        <ecNumber evidence="1">1.17.4.1</ecNumber>
    </submittedName>
</protein>
<dbReference type="EMBL" id="JBANRG010000141">
    <property type="protein sequence ID" value="KAK7433757.1"/>
    <property type="molecule type" value="Genomic_DNA"/>
</dbReference>
<dbReference type="Pfam" id="PF00268">
    <property type="entry name" value="Ribonuc_red_sm"/>
    <property type="match status" value="1"/>
</dbReference>
<dbReference type="SUPFAM" id="SSF47240">
    <property type="entry name" value="Ferritin-like"/>
    <property type="match status" value="1"/>
</dbReference>
<dbReference type="GO" id="GO:0004748">
    <property type="term" value="F:ribonucleoside-diphosphate reductase activity, thioredoxin disulfide as acceptor"/>
    <property type="evidence" value="ECO:0007669"/>
    <property type="project" value="UniProtKB-EC"/>
</dbReference>
<proteinExistence type="predicted"/>
<dbReference type="InterPro" id="IPR012348">
    <property type="entry name" value="RNR-like"/>
</dbReference>
<dbReference type="Gene3D" id="1.10.620.20">
    <property type="entry name" value="Ribonucleotide Reductase, subunit A"/>
    <property type="match status" value="1"/>
</dbReference>
<evidence type="ECO:0000313" key="2">
    <source>
        <dbReference type="Proteomes" id="UP001498398"/>
    </source>
</evidence>
<keyword evidence="2" id="KW-1185">Reference proteome</keyword>
<dbReference type="PANTHER" id="PTHR23409">
    <property type="entry name" value="RIBONUCLEOSIDE-DIPHOSPHATE REDUCTASE SMALL CHAIN"/>
    <property type="match status" value="1"/>
</dbReference>
<evidence type="ECO:0000313" key="1">
    <source>
        <dbReference type="EMBL" id="KAK7433757.1"/>
    </source>
</evidence>
<dbReference type="PANTHER" id="PTHR23409:SF18">
    <property type="entry name" value="RIBONUCLEOSIDE-DIPHOSPHATE REDUCTASE SUBUNIT M2"/>
    <property type="match status" value="1"/>
</dbReference>
<dbReference type="InterPro" id="IPR009078">
    <property type="entry name" value="Ferritin-like_SF"/>
</dbReference>
<name>A0ABR1IM15_9AGAR</name>